<dbReference type="OrthoDB" id="10255234at2759"/>
<accession>A0A8S1C5J0</accession>
<feature type="region of interest" description="Disordered" evidence="1">
    <location>
        <begin position="284"/>
        <end position="317"/>
    </location>
</feature>
<gene>
    <name evidence="5" type="ORF">CLODIP_2_CD16148</name>
</gene>
<feature type="domain" description="FUZ/MON1/HPS1 first Longin" evidence="2">
    <location>
        <begin position="34"/>
        <end position="174"/>
    </location>
</feature>
<dbReference type="PANTHER" id="PTHR12761">
    <property type="entry name" value="HERMANSKY-PUDLAK SYNDROME PROTEIN 1"/>
    <property type="match status" value="1"/>
</dbReference>
<evidence type="ECO:0008006" key="7">
    <source>
        <dbReference type="Google" id="ProtNLM"/>
    </source>
</evidence>
<dbReference type="Proteomes" id="UP000494165">
    <property type="component" value="Unassembled WGS sequence"/>
</dbReference>
<dbReference type="InterPro" id="IPR043971">
    <property type="entry name" value="FUZ/MON1/HPS1_longin_2"/>
</dbReference>
<sequence length="685" mass="76498">MEYISNLLPLLRSPSSRNASPADARQQKQCRKSRLNDLIFSKCDKRFAHHVKKLARIQGLISEAESQDDDEKFLGLSSNVVMQLFSPIVTSQRIMSCQFGNSYSSVQCQDGTSMVFDEYLGFLFAMISTEEVEIMRRNLSTCIVLVQHICGPDVSMLKRIPPRAKLLTKLIDTWVLLRDSEQAFLVEAVEQLSVNPEITMATLKALQDACDRLKAATDFNRIHALVFVENKFLSLYSSRGAQDLTPADILFLTLLTEVYQPVLDKSKAADLNKLVTLSSMTNEEEDEFFSPSNSPTGTRRNSAKPLLTEQSESKMGTDMPLSGSNLALLMGSPPGFHPHVVHIAPISEKVALVLVLETGSSNISAGLWEACHALNSLQSLQLQKDMSGVKAATEHLDCGVKKILEGLKKIRSLGPEYERCHRQLTANWDALKKNYTELIKSHDLDCVLRVESCGLKFMELLCEIFRLVCLDQAAVTHSADPARSVAKAVRARLADFIGFLKVKAMRNFTLGSRATLSINKYLEEFPGLVHFLYIDRTNHRVTTPSLDFSSEETMSLTKRKIWSMVDFSRAHLVDGHISLMWKDTTFNYAYFLWFEGSSGSPIRPKVFPTAQLKNMPQPGIMCGDFYQNLVSACFPKTSPGKVQCYELFCVHLGLATSSCVLEHTRRLAATIWEVTGVPGNPADLL</sequence>
<evidence type="ECO:0000313" key="5">
    <source>
        <dbReference type="EMBL" id="CAB3366142.1"/>
    </source>
</evidence>
<dbReference type="Pfam" id="PF19036">
    <property type="entry name" value="Fuz_longin_1"/>
    <property type="match status" value="1"/>
</dbReference>
<keyword evidence="6" id="KW-1185">Reference proteome</keyword>
<comment type="caution">
    <text evidence="5">The sequence shown here is derived from an EMBL/GenBank/DDBJ whole genome shotgun (WGS) entry which is preliminary data.</text>
</comment>
<organism evidence="5 6">
    <name type="scientific">Cloeon dipterum</name>
    <dbReference type="NCBI Taxonomy" id="197152"/>
    <lineage>
        <taxon>Eukaryota</taxon>
        <taxon>Metazoa</taxon>
        <taxon>Ecdysozoa</taxon>
        <taxon>Arthropoda</taxon>
        <taxon>Hexapoda</taxon>
        <taxon>Insecta</taxon>
        <taxon>Pterygota</taxon>
        <taxon>Palaeoptera</taxon>
        <taxon>Ephemeroptera</taxon>
        <taxon>Pisciforma</taxon>
        <taxon>Baetidae</taxon>
        <taxon>Cloeon</taxon>
    </lineage>
</organism>
<feature type="domain" description="FUZ/MON1/HPS1 third Longin" evidence="4">
    <location>
        <begin position="527"/>
        <end position="673"/>
    </location>
</feature>
<dbReference type="Pfam" id="PF19037">
    <property type="entry name" value="Fuz_longin_2"/>
    <property type="match status" value="1"/>
</dbReference>
<proteinExistence type="predicted"/>
<dbReference type="Pfam" id="PF19038">
    <property type="entry name" value="Fuz_longin_3"/>
    <property type="match status" value="1"/>
</dbReference>
<feature type="compositionally biased region" description="Polar residues" evidence="1">
    <location>
        <begin position="290"/>
        <end position="300"/>
    </location>
</feature>
<protein>
    <recommendedName>
        <fullName evidence="7">Hermansky-Pudlak syndrome 1 protein homolog</fullName>
    </recommendedName>
</protein>
<dbReference type="GO" id="GO:0016192">
    <property type="term" value="P:vesicle-mediated transport"/>
    <property type="evidence" value="ECO:0007669"/>
    <property type="project" value="InterPro"/>
</dbReference>
<feature type="domain" description="FUZ/MON1/HPS1 second Longin" evidence="3">
    <location>
        <begin position="220"/>
        <end position="362"/>
    </location>
</feature>
<reference evidence="5 6" key="1">
    <citation type="submission" date="2020-04" db="EMBL/GenBank/DDBJ databases">
        <authorList>
            <person name="Alioto T."/>
            <person name="Alioto T."/>
            <person name="Gomez Garrido J."/>
        </authorList>
    </citation>
    <scope>NUCLEOTIDE SEQUENCE [LARGE SCALE GENOMIC DNA]</scope>
</reference>
<evidence type="ECO:0000256" key="1">
    <source>
        <dbReference type="SAM" id="MobiDB-lite"/>
    </source>
</evidence>
<dbReference type="InterPro" id="IPR043972">
    <property type="entry name" value="FUZ/MON1/HPS1_longin_1"/>
</dbReference>
<name>A0A8S1C5J0_9INSE</name>
<dbReference type="AlphaFoldDB" id="A0A8S1C5J0"/>
<evidence type="ECO:0000259" key="3">
    <source>
        <dbReference type="Pfam" id="PF19037"/>
    </source>
</evidence>
<evidence type="ECO:0000313" key="6">
    <source>
        <dbReference type="Proteomes" id="UP000494165"/>
    </source>
</evidence>
<evidence type="ECO:0000259" key="4">
    <source>
        <dbReference type="Pfam" id="PF19038"/>
    </source>
</evidence>
<dbReference type="PANTHER" id="PTHR12761:SF1">
    <property type="entry name" value="BLOC-3 COMPLEX MEMBER HPS1"/>
    <property type="match status" value="1"/>
</dbReference>
<evidence type="ECO:0000259" key="2">
    <source>
        <dbReference type="Pfam" id="PF19036"/>
    </source>
</evidence>
<dbReference type="GO" id="GO:0005085">
    <property type="term" value="F:guanyl-nucleotide exchange factor activity"/>
    <property type="evidence" value="ECO:0007669"/>
    <property type="project" value="TreeGrafter"/>
</dbReference>
<dbReference type="EMBL" id="CADEPI010000023">
    <property type="protein sequence ID" value="CAB3366142.1"/>
    <property type="molecule type" value="Genomic_DNA"/>
</dbReference>
<dbReference type="InterPro" id="IPR043970">
    <property type="entry name" value="FUZ/MON1/HPS1_longin_3"/>
</dbReference>
<dbReference type="InterPro" id="IPR026053">
    <property type="entry name" value="HPS1"/>
</dbReference>
<dbReference type="GO" id="GO:0031085">
    <property type="term" value="C:BLOC-3 complex"/>
    <property type="evidence" value="ECO:0007669"/>
    <property type="project" value="TreeGrafter"/>
</dbReference>